<evidence type="ECO:0000256" key="1">
    <source>
        <dbReference type="ARBA" id="ARBA00023002"/>
    </source>
</evidence>
<organism evidence="3 4">
    <name type="scientific">Dongia soli</name>
    <dbReference type="NCBI Taxonomy" id="600628"/>
    <lineage>
        <taxon>Bacteria</taxon>
        <taxon>Pseudomonadati</taxon>
        <taxon>Pseudomonadota</taxon>
        <taxon>Alphaproteobacteria</taxon>
        <taxon>Rhodospirillales</taxon>
        <taxon>Dongiaceae</taxon>
        <taxon>Dongia</taxon>
    </lineage>
</organism>
<evidence type="ECO:0000313" key="4">
    <source>
        <dbReference type="Proteomes" id="UP001279642"/>
    </source>
</evidence>
<dbReference type="PANTHER" id="PTHR11699">
    <property type="entry name" value="ALDEHYDE DEHYDROGENASE-RELATED"/>
    <property type="match status" value="1"/>
</dbReference>
<dbReference type="Gene3D" id="3.40.309.10">
    <property type="entry name" value="Aldehyde Dehydrogenase, Chain A, domain 2"/>
    <property type="match status" value="1"/>
</dbReference>
<feature type="domain" description="Aldehyde dehydrogenase" evidence="2">
    <location>
        <begin position="33"/>
        <end position="499"/>
    </location>
</feature>
<dbReference type="EMBL" id="JAXCLW010000001">
    <property type="protein sequence ID" value="MDY0882101.1"/>
    <property type="molecule type" value="Genomic_DNA"/>
</dbReference>
<name>A0ABU5E7E7_9PROT</name>
<dbReference type="RefSeq" id="WP_320507133.1">
    <property type="nucleotide sequence ID" value="NZ_JAXCLW010000001.1"/>
</dbReference>
<reference evidence="3 4" key="1">
    <citation type="journal article" date="2016" name="Antonie Van Leeuwenhoek">
        <title>Dongia soli sp. nov., isolated from soil from Dokdo, Korea.</title>
        <authorList>
            <person name="Kim D.U."/>
            <person name="Lee H."/>
            <person name="Kim H."/>
            <person name="Kim S.G."/>
            <person name="Ka J.O."/>
        </authorList>
    </citation>
    <scope>NUCLEOTIDE SEQUENCE [LARGE SCALE GENOMIC DNA]</scope>
    <source>
        <strain evidence="3 4">D78</strain>
    </source>
</reference>
<dbReference type="PROSITE" id="PS00070">
    <property type="entry name" value="ALDEHYDE_DEHYDR_CYS"/>
    <property type="match status" value="1"/>
</dbReference>
<accession>A0ABU5E7E7</accession>
<dbReference type="CDD" id="cd07112">
    <property type="entry name" value="ALDH_GABALDH-PuuC"/>
    <property type="match status" value="1"/>
</dbReference>
<keyword evidence="4" id="KW-1185">Reference proteome</keyword>
<dbReference type="InterPro" id="IPR015590">
    <property type="entry name" value="Aldehyde_DH_dom"/>
</dbReference>
<evidence type="ECO:0000313" key="3">
    <source>
        <dbReference type="EMBL" id="MDY0882101.1"/>
    </source>
</evidence>
<sequence>MNLEDARKLDKKSFHKYASKLKFETRHFIDGKFVDGKKGKKFESINPATGEVIAEVARGDAGDVDLAVKAARKAFKSGVWSRMAPRDRMAIMYRFADLIRENALQFALIDTLDMGKPVMDMLNSDVPGSALTFQFFGETIDKIEGVVTNTAATEFQYILRQPLGVVGCIVPWNYPLMMASWKVAPALAAGNSVVLKPAEQSPLSANLMAKLFMEAGGPAGVFNVVQGLGEEVGKALALHMDVDKISFTGSTEIGKLMMVYSGQSNMKRVTTETGGKTPQIITADVPDMDMAIQYAVNGIFGNQGEVCNAGSRILVDAKIHDEFVHKFQEKAKASFLPGDPLDPSTTMGPLVDKGQQKRVLGYIDIGKKEGAKLEFGGAVPKGLEKGAYVAPTLFSGVKNKMRIAQEEIFGPVGAVLPFKKVEEAIEIANDSIYGLAASIWTSDVNLAHKAARDIEAGVVWVNCFDHGDMTQPWGGFKQSGMGRDKCLETLLTVTQTKSVWMHLG</sequence>
<dbReference type="Pfam" id="PF00171">
    <property type="entry name" value="Aldedh"/>
    <property type="match status" value="1"/>
</dbReference>
<dbReference type="InterPro" id="IPR016160">
    <property type="entry name" value="Ald_DH_CS_CYS"/>
</dbReference>
<gene>
    <name evidence="3" type="ORF">SMD27_04545</name>
</gene>
<dbReference type="InterPro" id="IPR016162">
    <property type="entry name" value="Ald_DH_N"/>
</dbReference>
<dbReference type="Gene3D" id="3.40.605.10">
    <property type="entry name" value="Aldehyde Dehydrogenase, Chain A, domain 1"/>
    <property type="match status" value="1"/>
</dbReference>
<evidence type="ECO:0000259" key="2">
    <source>
        <dbReference type="Pfam" id="PF00171"/>
    </source>
</evidence>
<dbReference type="SUPFAM" id="SSF53720">
    <property type="entry name" value="ALDH-like"/>
    <property type="match status" value="1"/>
</dbReference>
<dbReference type="InterPro" id="IPR016163">
    <property type="entry name" value="Ald_DH_C"/>
</dbReference>
<proteinExistence type="predicted"/>
<comment type="caution">
    <text evidence="3">The sequence shown here is derived from an EMBL/GenBank/DDBJ whole genome shotgun (WGS) entry which is preliminary data.</text>
</comment>
<dbReference type="Proteomes" id="UP001279642">
    <property type="component" value="Unassembled WGS sequence"/>
</dbReference>
<keyword evidence="1" id="KW-0560">Oxidoreductase</keyword>
<protein>
    <submittedName>
        <fullName evidence="3">Aldehyde dehydrogenase</fullName>
    </submittedName>
</protein>
<dbReference type="InterPro" id="IPR016161">
    <property type="entry name" value="Ald_DH/histidinol_DH"/>
</dbReference>